<dbReference type="RefSeq" id="WP_118096565.1">
    <property type="nucleotide sequence ID" value="NZ_QRVL01000001.1"/>
</dbReference>
<accession>A0A395VFQ7</accession>
<proteinExistence type="predicted"/>
<reference evidence="2 3" key="1">
    <citation type="submission" date="2018-08" db="EMBL/GenBank/DDBJ databases">
        <title>A genome reference for cultivated species of the human gut microbiota.</title>
        <authorList>
            <person name="Zou Y."/>
            <person name="Xue W."/>
            <person name="Luo G."/>
        </authorList>
    </citation>
    <scope>NUCLEOTIDE SEQUENCE [LARGE SCALE GENOMIC DNA]</scope>
    <source>
        <strain evidence="2 3">AF22-12AC</strain>
    </source>
</reference>
<dbReference type="Proteomes" id="UP000266172">
    <property type="component" value="Unassembled WGS sequence"/>
</dbReference>
<feature type="region of interest" description="Disordered" evidence="1">
    <location>
        <begin position="170"/>
        <end position="196"/>
    </location>
</feature>
<dbReference type="EMBL" id="QRVL01000001">
    <property type="protein sequence ID" value="RGS42302.1"/>
    <property type="molecule type" value="Genomic_DNA"/>
</dbReference>
<name>A0A395VFQ7_9FIRM</name>
<organism evidence="2 3">
    <name type="scientific">Roseburia hominis</name>
    <dbReference type="NCBI Taxonomy" id="301301"/>
    <lineage>
        <taxon>Bacteria</taxon>
        <taxon>Bacillati</taxon>
        <taxon>Bacillota</taxon>
        <taxon>Clostridia</taxon>
        <taxon>Lachnospirales</taxon>
        <taxon>Lachnospiraceae</taxon>
        <taxon>Roseburia</taxon>
    </lineage>
</organism>
<protein>
    <submittedName>
        <fullName evidence="2">Uncharacterized protein</fullName>
    </submittedName>
</protein>
<evidence type="ECO:0000313" key="2">
    <source>
        <dbReference type="EMBL" id="RGS42302.1"/>
    </source>
</evidence>
<comment type="caution">
    <text evidence="2">The sequence shown here is derived from an EMBL/GenBank/DDBJ whole genome shotgun (WGS) entry which is preliminary data.</text>
</comment>
<sequence>MQTLHLTGINKLLHPERDKRSATEHIFDHLSHSNIGLNRGEATADTGSAASALDSFSVTQNISELLSPACGMSEEEKKAYLAKIIAKLKSGKKLTSEEMRFLQAEDPQLYQQAARVQAMRGSLESGLAHSTSKEEAQSVYLDALNHISEDDPMKEYIIAAYDDAMKEFQKSDQYQSLPETKEDAAKQHTGSRHSHS</sequence>
<evidence type="ECO:0000256" key="1">
    <source>
        <dbReference type="SAM" id="MobiDB-lite"/>
    </source>
</evidence>
<evidence type="ECO:0000313" key="3">
    <source>
        <dbReference type="Proteomes" id="UP000266172"/>
    </source>
</evidence>
<dbReference type="AlphaFoldDB" id="A0A395VFQ7"/>
<gene>
    <name evidence="2" type="ORF">DWX93_02950</name>
</gene>